<name>J9RWB8_9CAUD</name>
<sequence>MYRIPKRNPPMAEQTVHVPAGYRMDAKGRLVPEEMIKPIDLERDRLVQEIVAKGKALNKALLDFKLATFGDIEAFITLSAEQYQAKVGGKKGNASLVSFDGRYKVIRAMADNIAFDERLQAAKALIDECLHEWTEGARAEVITLINDAFRVDQAGNIRTGSVLALRRLQIDDERWQRAMQAIGEAVQVVSTKAYVRIQERVGDTDQYRSIPLDIAGV</sequence>
<proteinExistence type="predicted"/>
<reference evidence="1 2" key="1">
    <citation type="journal article" date="2012" name="J. Bacteriol.">
        <title>The CRISPR/Cas adaptive immune system of Pseudomonas aeruginosa mediates resistance to naturally occurring and engineered phages.</title>
        <authorList>
            <person name="Cady K.C."/>
            <person name="Bondy-Denomy J."/>
            <person name="Heussler G.E."/>
            <person name="Davidson A.R."/>
            <person name="O'Toole G.A."/>
        </authorList>
    </citation>
    <scope>NUCLEOTIDE SEQUENCE [LARGE SCALE GENOMIC DNA]</scope>
    <source>
        <strain evidence="1">JBD25</strain>
    </source>
</reference>
<accession>J9RWB8</accession>
<dbReference type="OrthoDB" id="8247at10239"/>
<dbReference type="EMBL" id="JX495042">
    <property type="protein sequence ID" value="AFR52212.1"/>
    <property type="molecule type" value="Genomic_DNA"/>
</dbReference>
<dbReference type="Proteomes" id="UP000007334">
    <property type="component" value="Segment"/>
</dbReference>
<keyword evidence="2" id="KW-1185">Reference proteome</keyword>
<dbReference type="KEGG" id="vg:26041843"/>
<dbReference type="Pfam" id="PF11363">
    <property type="entry name" value="DUF3164"/>
    <property type="match status" value="1"/>
</dbReference>
<organism evidence="1 2">
    <name type="scientific">Pseudomonas phage JBD25</name>
    <dbReference type="NCBI Taxonomy" id="1225792"/>
    <lineage>
        <taxon>Viruses</taxon>
        <taxon>Duplodnaviria</taxon>
        <taxon>Heunggongvirae</taxon>
        <taxon>Uroviricota</taxon>
        <taxon>Caudoviricetes</taxon>
        <taxon>Guarnerosvirinae</taxon>
        <taxon>Torontovirus</taxon>
        <taxon>Torontovirus JBD25</taxon>
    </lineage>
</organism>
<gene>
    <name evidence="1" type="ORF">HMPREFV_HMPID9847gp0007</name>
</gene>
<evidence type="ECO:0000313" key="2">
    <source>
        <dbReference type="Proteomes" id="UP000007334"/>
    </source>
</evidence>
<protein>
    <submittedName>
        <fullName evidence="1">PF11363 family protein</fullName>
    </submittedName>
</protein>
<dbReference type="RefSeq" id="YP_009168732.1">
    <property type="nucleotide sequence ID" value="NC_027992.1"/>
</dbReference>
<evidence type="ECO:0000313" key="1">
    <source>
        <dbReference type="EMBL" id="AFR52212.1"/>
    </source>
</evidence>
<dbReference type="InterPro" id="IPR021505">
    <property type="entry name" value="Phage_B3_Orf6"/>
</dbReference>